<proteinExistence type="predicted"/>
<feature type="compositionally biased region" description="Polar residues" evidence="1">
    <location>
        <begin position="134"/>
        <end position="148"/>
    </location>
</feature>
<sequence>MSLPIIRLRTVNLNHATAAEDPVTASCTLYSFLRSVPTRFECEMAMSDFRHGVQAAQGHVYLAKSNAKMLTLVSAVVQDHIFRHPPKVSPQLARSAPTWRRLLNKEELTVPTMGSTAAAQSQANASVLCDDESTQLPQQPSALSSADASGQRGHNAYTGDGSGDGNEEVVVMETVSTTSTRFKSPYEQIMPPTCLPAPEHTPSTSAREIHAGAKENQEADTDDGHREGIINLPGKRHRPHPLLLAILERVRASCTAEEHESDQEEREFNTMMESREKALRTKLASAFSMISPNDKGCIAFLQKMEGRVAAAKKLFEVQKYEEETIRMTECALKLEVAAMRAMLRQVVDAIADTEERHEREGPGGLHYAEECHVMAAIQQALEELPS</sequence>
<accession>A0A061IWT6</accession>
<name>A0A061IWT6_TRYRA</name>
<protein>
    <submittedName>
        <fullName evidence="2">Uncharacterized protein</fullName>
    </submittedName>
</protein>
<keyword evidence="3" id="KW-1185">Reference proteome</keyword>
<evidence type="ECO:0000313" key="2">
    <source>
        <dbReference type="EMBL" id="ESL06545.1"/>
    </source>
</evidence>
<comment type="caution">
    <text evidence="2">The sequence shown here is derived from an EMBL/GenBank/DDBJ whole genome shotgun (WGS) entry which is preliminary data.</text>
</comment>
<evidence type="ECO:0000256" key="1">
    <source>
        <dbReference type="SAM" id="MobiDB-lite"/>
    </source>
</evidence>
<organism evidence="2 3">
    <name type="scientific">Trypanosoma rangeli SC58</name>
    <dbReference type="NCBI Taxonomy" id="429131"/>
    <lineage>
        <taxon>Eukaryota</taxon>
        <taxon>Discoba</taxon>
        <taxon>Euglenozoa</taxon>
        <taxon>Kinetoplastea</taxon>
        <taxon>Metakinetoplastina</taxon>
        <taxon>Trypanosomatida</taxon>
        <taxon>Trypanosomatidae</taxon>
        <taxon>Trypanosoma</taxon>
        <taxon>Herpetosoma</taxon>
    </lineage>
</organism>
<dbReference type="VEuPathDB" id="TriTrypDB:TRSC58_05779"/>
<dbReference type="EMBL" id="AUPL01005779">
    <property type="protein sequence ID" value="ESL06545.1"/>
    <property type="molecule type" value="Genomic_DNA"/>
</dbReference>
<evidence type="ECO:0000313" key="3">
    <source>
        <dbReference type="Proteomes" id="UP000031737"/>
    </source>
</evidence>
<reference evidence="2 3" key="1">
    <citation type="submission" date="2013-07" db="EMBL/GenBank/DDBJ databases">
        <authorList>
            <person name="Stoco P.H."/>
            <person name="Wagner G."/>
            <person name="Gerber A."/>
            <person name="Zaha A."/>
            <person name="Thompson C."/>
            <person name="Bartholomeu D.C."/>
            <person name="Luckemeyer D.D."/>
            <person name="Bahia D."/>
            <person name="Loreto E."/>
            <person name="Prestes E.B."/>
            <person name="Lima F.M."/>
            <person name="Rodrigues-Luiz G."/>
            <person name="Vallejo G.A."/>
            <person name="Filho J.F."/>
            <person name="Monteiro K.M."/>
            <person name="Tyler K.M."/>
            <person name="de Almeida L.G."/>
            <person name="Ortiz M.F."/>
            <person name="Siervo M.A."/>
            <person name="de Moraes M.H."/>
            <person name="Cunha O.L."/>
            <person name="Mendonca-Neto R."/>
            <person name="Silva R."/>
            <person name="Teixeira S.M."/>
            <person name="Murta S.M."/>
            <person name="Sincero T.C."/>
            <person name="Mendes T.A."/>
            <person name="Urmenyi T.P."/>
            <person name="Silva V.G."/>
            <person name="da Rocha W.D."/>
            <person name="Andersson B."/>
            <person name="Romanha A.J."/>
            <person name="Steindel M."/>
            <person name="de Vasconcelos A.T."/>
            <person name="Grisard E.C."/>
        </authorList>
    </citation>
    <scope>NUCLEOTIDE SEQUENCE [LARGE SCALE GENOMIC DNA]</scope>
    <source>
        <strain evidence="2 3">SC58</strain>
    </source>
</reference>
<dbReference type="AlphaFoldDB" id="A0A061IWT6"/>
<feature type="compositionally biased region" description="Low complexity" evidence="1">
    <location>
        <begin position="117"/>
        <end position="126"/>
    </location>
</feature>
<feature type="region of interest" description="Disordered" evidence="1">
    <location>
        <begin position="113"/>
        <end position="167"/>
    </location>
</feature>
<gene>
    <name evidence="2" type="ORF">TRSC58_05779</name>
</gene>
<dbReference type="OrthoDB" id="246054at2759"/>
<dbReference type="Proteomes" id="UP000031737">
    <property type="component" value="Unassembled WGS sequence"/>
</dbReference>